<dbReference type="InterPro" id="IPR036097">
    <property type="entry name" value="HisK_dim/P_sf"/>
</dbReference>
<dbReference type="InterPro" id="IPR003018">
    <property type="entry name" value="GAF"/>
</dbReference>
<keyword evidence="5" id="KW-0418">Kinase</keyword>
<dbReference type="InterPro" id="IPR005467">
    <property type="entry name" value="His_kinase_dom"/>
</dbReference>
<feature type="modified residue" description="4-aspartylphosphate" evidence="8">
    <location>
        <position position="832"/>
    </location>
</feature>
<dbReference type="InterPro" id="IPR011006">
    <property type="entry name" value="CheY-like_superfamily"/>
</dbReference>
<comment type="catalytic activity">
    <reaction evidence="1">
        <text>ATP + protein L-histidine = ADP + protein N-phospho-L-histidine.</text>
        <dbReference type="EC" id="2.7.13.3"/>
    </reaction>
</comment>
<dbReference type="SMART" id="SM00388">
    <property type="entry name" value="HisKA"/>
    <property type="match status" value="1"/>
</dbReference>
<dbReference type="Gene3D" id="3.30.565.10">
    <property type="entry name" value="Histidine kinase-like ATPase, C-terminal domain"/>
    <property type="match status" value="1"/>
</dbReference>
<dbReference type="AlphaFoldDB" id="A0A316G3T7"/>
<dbReference type="Pfam" id="PF02518">
    <property type="entry name" value="HATPase_c"/>
    <property type="match status" value="1"/>
</dbReference>
<evidence type="ECO:0000256" key="5">
    <source>
        <dbReference type="ARBA" id="ARBA00022777"/>
    </source>
</evidence>
<dbReference type="SMART" id="SM00065">
    <property type="entry name" value="GAF"/>
    <property type="match status" value="1"/>
</dbReference>
<name>A0A316G3T7_9RHOB</name>
<evidence type="ECO:0000256" key="6">
    <source>
        <dbReference type="ARBA" id="ARBA00023012"/>
    </source>
</evidence>
<dbReference type="SMART" id="SM00448">
    <property type="entry name" value="REC"/>
    <property type="match status" value="2"/>
</dbReference>
<dbReference type="SUPFAM" id="SSF55781">
    <property type="entry name" value="GAF domain-like"/>
    <property type="match status" value="1"/>
</dbReference>
<keyword evidence="6" id="KW-0902">Two-component regulatory system</keyword>
<evidence type="ECO:0000256" key="8">
    <source>
        <dbReference type="PROSITE-ProRule" id="PRU00169"/>
    </source>
</evidence>
<dbReference type="RefSeq" id="WP_164721767.1">
    <property type="nucleotide sequence ID" value="NZ_CP034588.1"/>
</dbReference>
<dbReference type="EC" id="2.7.13.3" evidence="2"/>
<dbReference type="PRINTS" id="PR00344">
    <property type="entry name" value="BCTRLSENSOR"/>
</dbReference>
<dbReference type="InterPro" id="IPR036890">
    <property type="entry name" value="HATPase_C_sf"/>
</dbReference>
<dbReference type="Gene3D" id="1.10.287.130">
    <property type="match status" value="1"/>
</dbReference>
<dbReference type="InterPro" id="IPR050736">
    <property type="entry name" value="Sensor_HK_Regulatory"/>
</dbReference>
<dbReference type="Pfam" id="PF12860">
    <property type="entry name" value="PAS_7"/>
    <property type="match status" value="2"/>
</dbReference>
<dbReference type="SMART" id="SM00387">
    <property type="entry name" value="HATPase_c"/>
    <property type="match status" value="1"/>
</dbReference>
<dbReference type="SUPFAM" id="SSF55785">
    <property type="entry name" value="PYP-like sensor domain (PAS domain)"/>
    <property type="match status" value="1"/>
</dbReference>
<dbReference type="Gene3D" id="3.30.450.40">
    <property type="match status" value="1"/>
</dbReference>
<dbReference type="PANTHER" id="PTHR43711:SF1">
    <property type="entry name" value="HISTIDINE KINASE 1"/>
    <property type="match status" value="1"/>
</dbReference>
<keyword evidence="4" id="KW-0808">Transferase</keyword>
<dbReference type="InterPro" id="IPR035965">
    <property type="entry name" value="PAS-like_dom_sf"/>
</dbReference>
<sequence length="899" mass="97666">MILPPLPVDEDDRLSALKSYCLDNISAEPAFGRLAAIVAESLEVPIAYLSFVENKSCNIIGAVGLPTGPGPREVAFCGYTILGNPLVVPDALLDERFVDNPHVLGPPHIRFFAGVPVRALGQPVGTLSIIDTTPRDLSGPGLRKLQGLARTAEDLIQFRLGNIRHAAAERRLESIIESNPVAMAVYDAQDRLLLSNGRYRETFLGSAEVKLDALITLSDLFDRIAAGGRRIWIEGQTVDWKTRRMELRREGVSPYYIQIDGQQWLLCHETRTEAGELVASFADVTALKEREAVAAEQAAVLRTTLENIDQGLALFDSGRRLVACSKAYFDLFDVSPKLRRNGTRLETMIHDLARRGVVLGREAGGDLPRPEELLRDRGTRRFELRLDGGRVLSTTMAALDDGRLVVTCLDITERKEVERLKDEFVSTVSHELRTPLTSIAGSLGLMAAGATGELPPAAARLVGIAHRNTDRLTRLVNDLLDIDKVESGQMQFELKRIDLNVLAVQAVEQSHPLAERVNVAIEARTAPKPILVEGDVNRLLQVADNLVSNAIKYSAPGQSVTVTVGLKGERACLSVIDRGPGIPEEFRSQMFRRFSQADASDRRSQEGSGLGLAIALAICHRHGGTISYESTIGIGTRFDLELPLADSSALPDPSGAGVQCLVCQGDELASDRIRHALEQAGLTVEIAQGLEAALSAIHAQLFEVLVTDLLLPDGDGFDLVRRARALRNGNELAVVVTASRPDPRRNSVETVALNILDWIEGDLDINRLTSAVERRGRFFDRALRVLHVEDAADLSQVVAIALGSTAGVDLATDLETARLRLVSKEYDVVILDIALPDGSALDLLPMIAAGPHPPAVVIFSGIEPSSDVSAMVHRVLMKSRSGVTQLAETVREIARERHG</sequence>
<dbReference type="Gene3D" id="3.40.50.2300">
    <property type="match status" value="2"/>
</dbReference>
<dbReference type="InterPro" id="IPR029016">
    <property type="entry name" value="GAF-like_dom_sf"/>
</dbReference>
<protein>
    <recommendedName>
        <fullName evidence="2">histidine kinase</fullName>
        <ecNumber evidence="2">2.7.13.3</ecNumber>
    </recommendedName>
</protein>
<dbReference type="Proteomes" id="UP000245390">
    <property type="component" value="Unassembled WGS sequence"/>
</dbReference>
<dbReference type="GO" id="GO:0000155">
    <property type="term" value="F:phosphorelay sensor kinase activity"/>
    <property type="evidence" value="ECO:0007669"/>
    <property type="project" value="InterPro"/>
</dbReference>
<organism evidence="11 12">
    <name type="scientific">Silicimonas algicola</name>
    <dbReference type="NCBI Taxonomy" id="1826607"/>
    <lineage>
        <taxon>Bacteria</taxon>
        <taxon>Pseudomonadati</taxon>
        <taxon>Pseudomonadota</taxon>
        <taxon>Alphaproteobacteria</taxon>
        <taxon>Rhodobacterales</taxon>
        <taxon>Paracoccaceae</taxon>
    </lineage>
</organism>
<evidence type="ECO:0000313" key="12">
    <source>
        <dbReference type="Proteomes" id="UP000245390"/>
    </source>
</evidence>
<evidence type="ECO:0000259" key="10">
    <source>
        <dbReference type="PROSITE" id="PS50110"/>
    </source>
</evidence>
<dbReference type="SUPFAM" id="SSF55874">
    <property type="entry name" value="ATPase domain of HSP90 chaperone/DNA topoisomerase II/histidine kinase"/>
    <property type="match status" value="1"/>
</dbReference>
<dbReference type="SUPFAM" id="SSF47384">
    <property type="entry name" value="Homodimeric domain of signal transducing histidine kinase"/>
    <property type="match status" value="1"/>
</dbReference>
<dbReference type="SUPFAM" id="SSF52172">
    <property type="entry name" value="CheY-like"/>
    <property type="match status" value="2"/>
</dbReference>
<keyword evidence="3 8" id="KW-0597">Phosphoprotein</keyword>
<feature type="domain" description="Histidine kinase" evidence="9">
    <location>
        <begin position="427"/>
        <end position="646"/>
    </location>
</feature>
<evidence type="ECO:0000256" key="7">
    <source>
        <dbReference type="ARBA" id="ARBA00023136"/>
    </source>
</evidence>
<evidence type="ECO:0000259" key="9">
    <source>
        <dbReference type="PROSITE" id="PS50109"/>
    </source>
</evidence>
<evidence type="ECO:0000256" key="3">
    <source>
        <dbReference type="ARBA" id="ARBA00022553"/>
    </source>
</evidence>
<feature type="domain" description="Response regulatory" evidence="10">
    <location>
        <begin position="784"/>
        <end position="893"/>
    </location>
</feature>
<gene>
    <name evidence="11" type="ORF">C8D95_10972</name>
</gene>
<reference evidence="11 12" key="1">
    <citation type="submission" date="2018-05" db="EMBL/GenBank/DDBJ databases">
        <title>Genomic Encyclopedia of Type Strains, Phase IV (KMG-IV): sequencing the most valuable type-strain genomes for metagenomic binning, comparative biology and taxonomic classification.</title>
        <authorList>
            <person name="Goeker M."/>
        </authorList>
    </citation>
    <scope>NUCLEOTIDE SEQUENCE [LARGE SCALE GENOMIC DNA]</scope>
    <source>
        <strain evidence="11 12">DSM 103371</strain>
    </source>
</reference>
<dbReference type="PANTHER" id="PTHR43711">
    <property type="entry name" value="TWO-COMPONENT HISTIDINE KINASE"/>
    <property type="match status" value="1"/>
</dbReference>
<keyword evidence="7" id="KW-0472">Membrane</keyword>
<feature type="domain" description="Response regulatory" evidence="10">
    <location>
        <begin position="659"/>
        <end position="776"/>
    </location>
</feature>
<dbReference type="EMBL" id="QGGV01000009">
    <property type="protein sequence ID" value="PWK54985.1"/>
    <property type="molecule type" value="Genomic_DNA"/>
</dbReference>
<dbReference type="InterPro" id="IPR003661">
    <property type="entry name" value="HisK_dim/P_dom"/>
</dbReference>
<dbReference type="Pfam" id="PF00072">
    <property type="entry name" value="Response_reg"/>
    <property type="match status" value="1"/>
</dbReference>
<proteinExistence type="predicted"/>
<evidence type="ECO:0000256" key="4">
    <source>
        <dbReference type="ARBA" id="ARBA00022679"/>
    </source>
</evidence>
<evidence type="ECO:0000313" key="11">
    <source>
        <dbReference type="EMBL" id="PWK54985.1"/>
    </source>
</evidence>
<dbReference type="PROSITE" id="PS50110">
    <property type="entry name" value="RESPONSE_REGULATORY"/>
    <property type="match status" value="2"/>
</dbReference>
<dbReference type="PROSITE" id="PS50109">
    <property type="entry name" value="HIS_KIN"/>
    <property type="match status" value="1"/>
</dbReference>
<dbReference type="InterPro" id="IPR004358">
    <property type="entry name" value="Sig_transdc_His_kin-like_C"/>
</dbReference>
<dbReference type="Gene3D" id="3.30.450.20">
    <property type="entry name" value="PAS domain"/>
    <property type="match status" value="2"/>
</dbReference>
<keyword evidence="12" id="KW-1185">Reference proteome</keyword>
<evidence type="ECO:0000256" key="1">
    <source>
        <dbReference type="ARBA" id="ARBA00000085"/>
    </source>
</evidence>
<dbReference type="FunFam" id="1.10.287.130:FF:000001">
    <property type="entry name" value="Two-component sensor histidine kinase"/>
    <property type="match status" value="1"/>
</dbReference>
<dbReference type="CDD" id="cd00082">
    <property type="entry name" value="HisKA"/>
    <property type="match status" value="1"/>
</dbReference>
<feature type="modified residue" description="4-aspartylphosphate" evidence="8">
    <location>
        <position position="708"/>
    </location>
</feature>
<dbReference type="FunFam" id="3.30.565.10:FF:000006">
    <property type="entry name" value="Sensor histidine kinase WalK"/>
    <property type="match status" value="1"/>
</dbReference>
<comment type="caution">
    <text evidence="11">The sequence shown here is derived from an EMBL/GenBank/DDBJ whole genome shotgun (WGS) entry which is preliminary data.</text>
</comment>
<dbReference type="InterPro" id="IPR003594">
    <property type="entry name" value="HATPase_dom"/>
</dbReference>
<dbReference type="Pfam" id="PF00512">
    <property type="entry name" value="HisKA"/>
    <property type="match status" value="1"/>
</dbReference>
<accession>A0A316G3T7</accession>
<evidence type="ECO:0000256" key="2">
    <source>
        <dbReference type="ARBA" id="ARBA00012438"/>
    </source>
</evidence>
<dbReference type="InterPro" id="IPR001789">
    <property type="entry name" value="Sig_transdc_resp-reg_receiver"/>
</dbReference>
<dbReference type="Pfam" id="PF01590">
    <property type="entry name" value="GAF"/>
    <property type="match status" value="1"/>
</dbReference>